<name>A0AAD7SK68_9TELE</name>
<keyword evidence="11" id="KW-1185">Reference proteome</keyword>
<organism evidence="10 11">
    <name type="scientific">Aldrovandia affinis</name>
    <dbReference type="NCBI Taxonomy" id="143900"/>
    <lineage>
        <taxon>Eukaryota</taxon>
        <taxon>Metazoa</taxon>
        <taxon>Chordata</taxon>
        <taxon>Craniata</taxon>
        <taxon>Vertebrata</taxon>
        <taxon>Euteleostomi</taxon>
        <taxon>Actinopterygii</taxon>
        <taxon>Neopterygii</taxon>
        <taxon>Teleostei</taxon>
        <taxon>Notacanthiformes</taxon>
        <taxon>Halosauridae</taxon>
        <taxon>Aldrovandia</taxon>
    </lineage>
</organism>
<reference evidence="10" key="1">
    <citation type="journal article" date="2023" name="Science">
        <title>Genome structures resolve the early diversification of teleost fishes.</title>
        <authorList>
            <person name="Parey E."/>
            <person name="Louis A."/>
            <person name="Montfort J."/>
            <person name="Bouchez O."/>
            <person name="Roques C."/>
            <person name="Iampietro C."/>
            <person name="Lluch J."/>
            <person name="Castinel A."/>
            <person name="Donnadieu C."/>
            <person name="Desvignes T."/>
            <person name="Floi Bucao C."/>
            <person name="Jouanno E."/>
            <person name="Wen M."/>
            <person name="Mejri S."/>
            <person name="Dirks R."/>
            <person name="Jansen H."/>
            <person name="Henkel C."/>
            <person name="Chen W.J."/>
            <person name="Zahm M."/>
            <person name="Cabau C."/>
            <person name="Klopp C."/>
            <person name="Thompson A.W."/>
            <person name="Robinson-Rechavi M."/>
            <person name="Braasch I."/>
            <person name="Lecointre G."/>
            <person name="Bobe J."/>
            <person name="Postlethwait J.H."/>
            <person name="Berthelot C."/>
            <person name="Roest Crollius H."/>
            <person name="Guiguen Y."/>
        </authorList>
    </citation>
    <scope>NUCLEOTIDE SEQUENCE</scope>
    <source>
        <strain evidence="10">NC1722</strain>
    </source>
</reference>
<comment type="function">
    <text evidence="1">Essential factor for the assembly of mitochondrial NADH:ubiquinone oxidoreductase complex (complex I).</text>
</comment>
<comment type="caution">
    <text evidence="10">The sequence shown here is derived from an EMBL/GenBank/DDBJ whole genome shotgun (WGS) entry which is preliminary data.</text>
</comment>
<dbReference type="Pfam" id="PF04430">
    <property type="entry name" value="DUF498"/>
    <property type="match status" value="1"/>
</dbReference>
<dbReference type="Proteomes" id="UP001221898">
    <property type="component" value="Unassembled WGS sequence"/>
</dbReference>
<dbReference type="EMBL" id="JAINUG010000055">
    <property type="protein sequence ID" value="KAJ8404064.1"/>
    <property type="molecule type" value="Genomic_DNA"/>
</dbReference>
<evidence type="ECO:0000256" key="4">
    <source>
        <dbReference type="ARBA" id="ARBA00021776"/>
    </source>
</evidence>
<proteinExistence type="inferred from homology"/>
<protein>
    <recommendedName>
        <fullName evidence="4">NADH dehydrogenase [ubiquinone] 1 alpha subcomplex assembly factor 3</fullName>
    </recommendedName>
</protein>
<evidence type="ECO:0000313" key="10">
    <source>
        <dbReference type="EMBL" id="KAJ8404064.1"/>
    </source>
</evidence>
<keyword evidence="6" id="KW-0496">Mitochondrion</keyword>
<evidence type="ECO:0000256" key="2">
    <source>
        <dbReference type="ARBA" id="ARBA00004123"/>
    </source>
</evidence>
<dbReference type="PANTHER" id="PTHR21192">
    <property type="entry name" value="NUCLEAR PROTEIN E3-3"/>
    <property type="match status" value="1"/>
</dbReference>
<dbReference type="GO" id="GO:0032981">
    <property type="term" value="P:mitochondrial respiratory chain complex I assembly"/>
    <property type="evidence" value="ECO:0007669"/>
    <property type="project" value="InterPro"/>
</dbReference>
<keyword evidence="7" id="KW-0472">Membrane</keyword>
<dbReference type="InterPro" id="IPR007523">
    <property type="entry name" value="NDUFAF3/AAMDC"/>
</dbReference>
<keyword evidence="8" id="KW-0539">Nucleus</keyword>
<accession>A0AAD7SK68</accession>
<keyword evidence="5" id="KW-0999">Mitochondrion inner membrane</keyword>
<gene>
    <name evidence="10" type="ORF">AAFF_G00344140</name>
</gene>
<dbReference type="Gene3D" id="3.40.1230.10">
    <property type="entry name" value="MTH938-like"/>
    <property type="match status" value="1"/>
</dbReference>
<evidence type="ECO:0000256" key="5">
    <source>
        <dbReference type="ARBA" id="ARBA00022792"/>
    </source>
</evidence>
<evidence type="ECO:0000256" key="7">
    <source>
        <dbReference type="ARBA" id="ARBA00023136"/>
    </source>
</evidence>
<dbReference type="GO" id="GO:0005634">
    <property type="term" value="C:nucleus"/>
    <property type="evidence" value="ECO:0007669"/>
    <property type="project" value="UniProtKB-SubCell"/>
</dbReference>
<evidence type="ECO:0000313" key="11">
    <source>
        <dbReference type="Proteomes" id="UP001221898"/>
    </source>
</evidence>
<evidence type="ECO:0000256" key="3">
    <source>
        <dbReference type="ARBA" id="ARBA00004273"/>
    </source>
</evidence>
<dbReference type="SUPFAM" id="SSF64076">
    <property type="entry name" value="MTH938-like"/>
    <property type="match status" value="1"/>
</dbReference>
<evidence type="ECO:0000256" key="9">
    <source>
        <dbReference type="ARBA" id="ARBA00049984"/>
    </source>
</evidence>
<dbReference type="AlphaFoldDB" id="A0AAD7SK68"/>
<evidence type="ECO:0000256" key="1">
    <source>
        <dbReference type="ARBA" id="ARBA00004069"/>
    </source>
</evidence>
<sequence>MTVNVAMAAANCARLFLRDTARSLQLSPIHSPAMLRPPLTRAHRLGPSDDEMYQRTTVSVMQREEAGGAMIYSYSPRGFNINGNHVLGPCALMPPTILQWKVGGYKDISVESLALFYLLEPRIEVLVVGTGGRVERLDTKVLEFMRKKGIAVEVQDTPNACATFNFLSSERRITAAALIPPPFSVVQE</sequence>
<dbReference type="PANTHER" id="PTHR21192:SF2">
    <property type="entry name" value="NADH DEHYDROGENASE [UBIQUINONE] 1 ALPHA SUBCOMPLEX ASSEMBLY FACTOR 3"/>
    <property type="match status" value="1"/>
</dbReference>
<evidence type="ECO:0000256" key="8">
    <source>
        <dbReference type="ARBA" id="ARBA00023242"/>
    </source>
</evidence>
<dbReference type="FunFam" id="3.40.1230.10:FF:000002">
    <property type="entry name" value="NADH dehydrogenase [ubiquinone] 1 alpha subcomplex assembly factor 3"/>
    <property type="match status" value="1"/>
</dbReference>
<evidence type="ECO:0000256" key="6">
    <source>
        <dbReference type="ARBA" id="ARBA00023128"/>
    </source>
</evidence>
<comment type="similarity">
    <text evidence="9">Belongs to the NDUFAF3 family.</text>
</comment>
<dbReference type="InterPro" id="IPR036748">
    <property type="entry name" value="MTH938-like_sf"/>
</dbReference>
<dbReference type="InterPro" id="IPR034095">
    <property type="entry name" value="NDUF3"/>
</dbReference>
<dbReference type="GO" id="GO:0005743">
    <property type="term" value="C:mitochondrial inner membrane"/>
    <property type="evidence" value="ECO:0007669"/>
    <property type="project" value="UniProtKB-SubCell"/>
</dbReference>
<dbReference type="CDD" id="cd05125">
    <property type="entry name" value="Mth938_2P1-like"/>
    <property type="match status" value="1"/>
</dbReference>
<comment type="subcellular location">
    <subcellularLocation>
        <location evidence="3">Mitochondrion inner membrane</location>
    </subcellularLocation>
    <subcellularLocation>
        <location evidence="2">Nucleus</location>
    </subcellularLocation>
</comment>